<evidence type="ECO:0000256" key="1">
    <source>
        <dbReference type="SAM" id="MobiDB-lite"/>
    </source>
</evidence>
<organism evidence="3 4">
    <name type="scientific">Chrysophaeum taylorii</name>
    <dbReference type="NCBI Taxonomy" id="2483200"/>
    <lineage>
        <taxon>Eukaryota</taxon>
        <taxon>Sar</taxon>
        <taxon>Stramenopiles</taxon>
        <taxon>Ochrophyta</taxon>
        <taxon>Pelagophyceae</taxon>
        <taxon>Pelagomonadales</taxon>
        <taxon>Pelagomonadaceae</taxon>
        <taxon>Chrysophaeum</taxon>
    </lineage>
</organism>
<dbReference type="PANTHER" id="PTHR14523">
    <property type="entry name" value="UNCHARACTERIZED PROTEIN C17ORF53 HOMOLOG"/>
    <property type="match status" value="1"/>
</dbReference>
<dbReference type="PANTHER" id="PTHR14523:SF1">
    <property type="entry name" value="HOMOLOGOUS RECOMBINATION OB-FOLD PROTEIN"/>
    <property type="match status" value="1"/>
</dbReference>
<accession>A0AAD7XMG1</accession>
<dbReference type="InterPro" id="IPR028045">
    <property type="entry name" value="HROB"/>
</dbReference>
<proteinExistence type="predicted"/>
<dbReference type="GO" id="GO:0000725">
    <property type="term" value="P:recombinational repair"/>
    <property type="evidence" value="ECO:0007669"/>
    <property type="project" value="InterPro"/>
</dbReference>
<comment type="caution">
    <text evidence="3">The sequence shown here is derived from an EMBL/GenBank/DDBJ whole genome shotgun (WGS) entry which is preliminary data.</text>
</comment>
<dbReference type="EMBL" id="JAQMWT010000289">
    <property type="protein sequence ID" value="KAJ8606177.1"/>
    <property type="molecule type" value="Genomic_DNA"/>
</dbReference>
<evidence type="ECO:0000313" key="4">
    <source>
        <dbReference type="Proteomes" id="UP001230188"/>
    </source>
</evidence>
<dbReference type="Pfam" id="PF15072">
    <property type="entry name" value="HROB"/>
    <property type="match status" value="1"/>
</dbReference>
<keyword evidence="4" id="KW-1185">Reference proteome</keyword>
<evidence type="ECO:0000313" key="3">
    <source>
        <dbReference type="EMBL" id="KAJ8606177.1"/>
    </source>
</evidence>
<feature type="compositionally biased region" description="Polar residues" evidence="1">
    <location>
        <begin position="301"/>
        <end position="311"/>
    </location>
</feature>
<feature type="region of interest" description="Disordered" evidence="1">
    <location>
        <begin position="276"/>
        <end position="413"/>
    </location>
</feature>
<name>A0AAD7XMG1_9STRA</name>
<feature type="compositionally biased region" description="Pro residues" evidence="1">
    <location>
        <begin position="360"/>
        <end position="369"/>
    </location>
</feature>
<protein>
    <recommendedName>
        <fullName evidence="2">Homologous recombination OB-fold protein OB-fold domain-containing protein</fullName>
    </recommendedName>
</protein>
<dbReference type="AlphaFoldDB" id="A0AAD7XMG1"/>
<reference evidence="3" key="1">
    <citation type="submission" date="2023-01" db="EMBL/GenBank/DDBJ databases">
        <title>Metagenome sequencing of chrysophaentin producing Chrysophaeum taylorii.</title>
        <authorList>
            <person name="Davison J."/>
            <person name="Bewley C."/>
        </authorList>
    </citation>
    <scope>NUCLEOTIDE SEQUENCE</scope>
    <source>
        <strain evidence="3">NIES-1699</strain>
    </source>
</reference>
<dbReference type="InterPro" id="IPR058570">
    <property type="entry name" value="HROB_OB"/>
</dbReference>
<feature type="compositionally biased region" description="Pro residues" evidence="1">
    <location>
        <begin position="329"/>
        <end position="342"/>
    </location>
</feature>
<feature type="compositionally biased region" description="Low complexity" evidence="1">
    <location>
        <begin position="524"/>
        <end position="535"/>
    </location>
</feature>
<feature type="region of interest" description="Disordered" evidence="1">
    <location>
        <begin position="513"/>
        <end position="535"/>
    </location>
</feature>
<evidence type="ECO:0000259" key="2">
    <source>
        <dbReference type="Pfam" id="PF15072"/>
    </source>
</evidence>
<sequence length="535" mass="58307">MYFDKVPWRVAMESLDLLHGVEGQRGMSDLSSASKVASGARLPLMVVVVDSLGHKNMDADGIATVMDRTGRMTAHIHKGLLSSEFVADVRPGTVLILNNTVVVATRTSRSLNILVENVLVALPPDTPAPPNWGRARAPAAEPAVAAVTTTTTTTTSSRVVEPLPAAWIERWCELGCGVEVPTTWADIVKAAAATLDLDAARDSCKREIEREPEAYELALEMFENALAVRKGRSVASRPTHRGTPCFCGSSDIFEALCLECGREKFVPKRLPELQSDAQSYGDTRQPELQRPSVPATFERAPTSSAEKNTPRTLAAPSPTQPAPRTLAQPPAPSQWPAQPPPRTFAAQPPAPRSSSTRPRAQPPNAPRPQPRQSFQQTGRTPPLEWPPPYLRRYVDPPDPTARQQERSPQQNRVFPETASSLAELFYGEELVSSGYCEEMTARLKEVLRMTGVDDVVLPTGMGEVAIVEKLLDDFEAEMANEPDLPPMNERVYFRDEAESKEFADAVLGTIRRHMPPEDRFPESAAAAGAGLADGS</sequence>
<gene>
    <name evidence="3" type="ORF">CTAYLR_010703</name>
</gene>
<feature type="domain" description="Homologous recombination OB-fold protein OB-fold" evidence="2">
    <location>
        <begin position="41"/>
        <end position="119"/>
    </location>
</feature>
<dbReference type="Proteomes" id="UP001230188">
    <property type="component" value="Unassembled WGS sequence"/>
</dbReference>